<dbReference type="EMBL" id="QTSX02001428">
    <property type="protein sequence ID" value="KAJ9082583.1"/>
    <property type="molecule type" value="Genomic_DNA"/>
</dbReference>
<evidence type="ECO:0000313" key="1">
    <source>
        <dbReference type="EMBL" id="KAJ9082583.1"/>
    </source>
</evidence>
<comment type="caution">
    <text evidence="1">The sequence shown here is derived from an EMBL/GenBank/DDBJ whole genome shotgun (WGS) entry which is preliminary data.</text>
</comment>
<gene>
    <name evidence="1" type="ORF">DSO57_1003353</name>
</gene>
<reference evidence="1" key="1">
    <citation type="submission" date="2022-04" db="EMBL/GenBank/DDBJ databases">
        <title>Genome of the entomopathogenic fungus Entomophthora muscae.</title>
        <authorList>
            <person name="Elya C."/>
            <person name="Lovett B.R."/>
            <person name="Lee E."/>
            <person name="Macias A.M."/>
            <person name="Hajek A.E."/>
            <person name="De Bivort B.L."/>
            <person name="Kasson M.T."/>
            <person name="De Fine Licht H.H."/>
            <person name="Stajich J.E."/>
        </authorList>
    </citation>
    <scope>NUCLEOTIDE SEQUENCE</scope>
    <source>
        <strain evidence="1">Berkeley</strain>
    </source>
</reference>
<protein>
    <submittedName>
        <fullName evidence="1">Uncharacterized protein</fullName>
    </submittedName>
</protein>
<keyword evidence="2" id="KW-1185">Reference proteome</keyword>
<accession>A0ACC2U6D1</accession>
<proteinExistence type="predicted"/>
<sequence>MQRGLWLVLIASAASQKGITGGSDAVPFHYPWMANINFDEKHFCGGVFLSPSALMTAAHCSSKPRGAYSVEFRRYNISAPAASESVQTFQVSKIVVHPEYRGTMAPNDIAIWKLASSIQGPFETIQIGTEDDASKVGSTAIALGWGRSHPNGEFSKALQQVTVPITDFDICSLVWLMRGPSLDKKVQLCAGGQNGKGVCLGDSGGPLFKLQGNTPILLGLTSYGKPCAWQGIPSVFTKVASFSDFIKENS</sequence>
<organism evidence="1 2">
    <name type="scientific">Entomophthora muscae</name>
    <dbReference type="NCBI Taxonomy" id="34485"/>
    <lineage>
        <taxon>Eukaryota</taxon>
        <taxon>Fungi</taxon>
        <taxon>Fungi incertae sedis</taxon>
        <taxon>Zoopagomycota</taxon>
        <taxon>Entomophthoromycotina</taxon>
        <taxon>Entomophthoromycetes</taxon>
        <taxon>Entomophthorales</taxon>
        <taxon>Entomophthoraceae</taxon>
        <taxon>Entomophthora</taxon>
    </lineage>
</organism>
<name>A0ACC2U6D1_9FUNG</name>
<evidence type="ECO:0000313" key="2">
    <source>
        <dbReference type="Proteomes" id="UP001165960"/>
    </source>
</evidence>
<dbReference type="Proteomes" id="UP001165960">
    <property type="component" value="Unassembled WGS sequence"/>
</dbReference>